<dbReference type="EMBL" id="UYRW01012911">
    <property type="protein sequence ID" value="VDN00427.1"/>
    <property type="molecule type" value="Genomic_DNA"/>
</dbReference>
<protein>
    <submittedName>
        <fullName evidence="1">Uncharacterized protein</fullName>
    </submittedName>
</protein>
<name>A0A3P7KML3_ONCOC</name>
<feature type="non-terminal residue" evidence="1">
    <location>
        <position position="150"/>
    </location>
</feature>
<keyword evidence="2" id="KW-1185">Reference proteome</keyword>
<evidence type="ECO:0000313" key="2">
    <source>
        <dbReference type="Proteomes" id="UP000271087"/>
    </source>
</evidence>
<dbReference type="AlphaFoldDB" id="A0A3P7KML3"/>
<dbReference type="OrthoDB" id="10055660at2759"/>
<accession>A0A3P7KML3</accession>
<dbReference type="Proteomes" id="UP000271087">
    <property type="component" value="Unassembled WGS sequence"/>
</dbReference>
<reference evidence="1 2" key="1">
    <citation type="submission" date="2018-08" db="EMBL/GenBank/DDBJ databases">
        <authorList>
            <person name="Laetsch R D."/>
            <person name="Stevens L."/>
            <person name="Kumar S."/>
            <person name="Blaxter L. M."/>
        </authorList>
    </citation>
    <scope>NUCLEOTIDE SEQUENCE [LARGE SCALE GENOMIC DNA]</scope>
</reference>
<proteinExistence type="predicted"/>
<gene>
    <name evidence="1" type="ORF">NOO_LOCUS12994</name>
</gene>
<sequence>MQLHMFANTGVQTYSLHSHTIQLGTIYKISYFLGNRRWRGMTSQRFQTEAEIVDGFHDDVICAKIPDPDIDKDLYEIVTKNMIHGPCGTLNPKSPCMIDRKCSKQSPRALISNTITGNDGYPLYRRRSAEDGGKLANIHMWNGDIEVDNR</sequence>
<evidence type="ECO:0000313" key="1">
    <source>
        <dbReference type="EMBL" id="VDN00427.1"/>
    </source>
</evidence>
<organism evidence="1 2">
    <name type="scientific">Onchocerca ochengi</name>
    <name type="common">Filarial nematode worm</name>
    <dbReference type="NCBI Taxonomy" id="42157"/>
    <lineage>
        <taxon>Eukaryota</taxon>
        <taxon>Metazoa</taxon>
        <taxon>Ecdysozoa</taxon>
        <taxon>Nematoda</taxon>
        <taxon>Chromadorea</taxon>
        <taxon>Rhabditida</taxon>
        <taxon>Spirurina</taxon>
        <taxon>Spiruromorpha</taxon>
        <taxon>Filarioidea</taxon>
        <taxon>Onchocercidae</taxon>
        <taxon>Onchocerca</taxon>
    </lineage>
</organism>